<dbReference type="SMART" id="SM00185">
    <property type="entry name" value="ARM"/>
    <property type="match status" value="2"/>
</dbReference>
<feature type="region of interest" description="Disordered" evidence="3">
    <location>
        <begin position="35"/>
        <end position="58"/>
    </location>
</feature>
<proteinExistence type="predicted"/>
<dbReference type="Gene3D" id="1.25.10.10">
    <property type="entry name" value="Leucine-rich Repeat Variant"/>
    <property type="match status" value="1"/>
</dbReference>
<dbReference type="AlphaFoldDB" id="A0A6P5RTQ6"/>
<keyword evidence="5" id="KW-1185">Reference proteome</keyword>
<dbReference type="RefSeq" id="XP_021806454.1">
    <property type="nucleotide sequence ID" value="XM_021950762.1"/>
</dbReference>
<keyword evidence="4" id="KW-0812">Transmembrane</keyword>
<keyword evidence="4" id="KW-1133">Transmembrane helix</keyword>
<dbReference type="PANTHER" id="PTHR33115">
    <property type="entry name" value="ARM REPEAT SUPERFAMILY PROTEIN"/>
    <property type="match status" value="1"/>
</dbReference>
<dbReference type="InterPro" id="IPR000225">
    <property type="entry name" value="Armadillo"/>
</dbReference>
<feature type="repeat" description="ARM" evidence="2">
    <location>
        <begin position="385"/>
        <end position="430"/>
    </location>
</feature>
<feature type="transmembrane region" description="Helical" evidence="4">
    <location>
        <begin position="79"/>
        <end position="102"/>
    </location>
</feature>
<dbReference type="InterPro" id="IPR011989">
    <property type="entry name" value="ARM-like"/>
</dbReference>
<accession>A0A6P5RTQ6</accession>
<dbReference type="KEGG" id="pavi:110750427"/>
<dbReference type="SUPFAM" id="SSF48371">
    <property type="entry name" value="ARM repeat"/>
    <property type="match status" value="1"/>
</dbReference>
<evidence type="ECO:0000256" key="4">
    <source>
        <dbReference type="SAM" id="Phobius"/>
    </source>
</evidence>
<dbReference type="PROSITE" id="PS50176">
    <property type="entry name" value="ARM_REPEAT"/>
    <property type="match status" value="1"/>
</dbReference>
<evidence type="ECO:0000256" key="2">
    <source>
        <dbReference type="PROSITE-ProRule" id="PRU00259"/>
    </source>
</evidence>
<sequence length="833" mass="93314">MVQPNNSAEGEGSIHLQIDELHRLNEARSADNTIFEPQSSIEKRERSTATSVGPTTPAVPAPEKKLTLFALRLAVLEKAATGLGTLGFIWATVVLLGGFAITLDQTDFWFITIILLIEGTRIFSRSHELEWQHQTTWSIADAGINSFRALKISSSFIIENIKAIFKPVLAVRNQSQRSRDIARTIDSITTRNSDLQGKIVRTWTSSEVPLLPYAQWIFRARHISKMLYWLQLLSASACVALSLMKLIKRNYGEIEKGDTDKRNRESALNIFYSLALAEALLFLMEKAYSEFMISYCNLLDEVNKECDLGPSGLVSIKRFFYDAYSRCVNGSIFDGLKMDMVTFAMDLLASNSSDEQLIGAKILRQFAMKQQYSDDTLQKIGINISVIERLVEILNWTDQEEEEIRRSAAEILSKLAGKKQNSIRIAGVPGAMESISSLLQTCRSSSGASDEISEKRIISDHAHYGFLTFNHLGLLILKKLARDHDNCGKIGNTRGLLPKIIDFTHAEERFLKEEHGTPDDQIMTLKRSLQLVKRLASTTGNTGKNLRRNLSEIVFTISNIRDVLRYGEKQPMLQQLGIEILTGLALEEDATERVGGTGGVLKELFNIFLNKGMLENDKQVITKAGEALAMLALESKNNCQRILKLGVLESLVQALEVRLVRVNAARILRNLCTYSGSNCFHQLKGITNATPIVLKAIMSEEHKLQEVMVGLAAHVLAFLSPEESSLMFKKAEITEAEVANELVQILKKYRHPPIKVPRIRRFAIELAIWMMEDKPTNVQNFKDFGMEKELEFVLETTAELESFNIFSGAVGMSRHSTTIHSLVETALRLLADG</sequence>
<gene>
    <name evidence="6" type="primary">LOC110750427</name>
</gene>
<name>A0A6P5RTQ6_PRUAV</name>
<dbReference type="Gramene" id="Pav_sc0000184.1_g190.1.mk:mrna">
    <property type="protein sequence ID" value="Pav_sc0000184.1_g190.1.mk:mrna"/>
    <property type="gene ID" value="Pav_sc0000184.1_g190.1.mk"/>
</dbReference>
<evidence type="ECO:0000256" key="1">
    <source>
        <dbReference type="ARBA" id="ARBA00022737"/>
    </source>
</evidence>
<keyword evidence="1" id="KW-0677">Repeat</keyword>
<keyword evidence="4" id="KW-0472">Membrane</keyword>
<dbReference type="GeneID" id="110750427"/>
<evidence type="ECO:0000256" key="3">
    <source>
        <dbReference type="SAM" id="MobiDB-lite"/>
    </source>
</evidence>
<organism evidence="5 6">
    <name type="scientific">Prunus avium</name>
    <name type="common">Cherry</name>
    <name type="synonym">Cerasus avium</name>
    <dbReference type="NCBI Taxonomy" id="42229"/>
    <lineage>
        <taxon>Eukaryota</taxon>
        <taxon>Viridiplantae</taxon>
        <taxon>Streptophyta</taxon>
        <taxon>Embryophyta</taxon>
        <taxon>Tracheophyta</taxon>
        <taxon>Spermatophyta</taxon>
        <taxon>Magnoliopsida</taxon>
        <taxon>eudicotyledons</taxon>
        <taxon>Gunneridae</taxon>
        <taxon>Pentapetalae</taxon>
        <taxon>rosids</taxon>
        <taxon>fabids</taxon>
        <taxon>Rosales</taxon>
        <taxon>Rosaceae</taxon>
        <taxon>Amygdaloideae</taxon>
        <taxon>Amygdaleae</taxon>
        <taxon>Prunus</taxon>
    </lineage>
</organism>
<dbReference type="InterPro" id="IPR016024">
    <property type="entry name" value="ARM-type_fold"/>
</dbReference>
<reference evidence="6" key="1">
    <citation type="submission" date="2025-08" db="UniProtKB">
        <authorList>
            <consortium name="RefSeq"/>
        </authorList>
    </citation>
    <scope>IDENTIFICATION</scope>
</reference>
<protein>
    <submittedName>
        <fullName evidence="6">Uncharacterized protein LOC110750427</fullName>
    </submittedName>
</protein>
<evidence type="ECO:0000313" key="5">
    <source>
        <dbReference type="Proteomes" id="UP000515124"/>
    </source>
</evidence>
<dbReference type="Proteomes" id="UP000515124">
    <property type="component" value="Unplaced"/>
</dbReference>
<dbReference type="SMR" id="A0A6P5RTQ6"/>
<evidence type="ECO:0000313" key="6">
    <source>
        <dbReference type="RefSeq" id="XP_021806454.1"/>
    </source>
</evidence>
<dbReference type="PANTHER" id="PTHR33115:SF50">
    <property type="entry name" value="ARM REPEAT SUPERFAMILY PROTEIN"/>
    <property type="match status" value="1"/>
</dbReference>